<protein>
    <submittedName>
        <fullName evidence="2">Uncharacterized protein</fullName>
    </submittedName>
</protein>
<evidence type="ECO:0000313" key="2">
    <source>
        <dbReference type="EMBL" id="GFY77205.1"/>
    </source>
</evidence>
<reference evidence="2" key="1">
    <citation type="submission" date="2020-08" db="EMBL/GenBank/DDBJ databases">
        <title>Multicomponent nature underlies the extraordinary mechanical properties of spider dragline silk.</title>
        <authorList>
            <person name="Kono N."/>
            <person name="Nakamura H."/>
            <person name="Mori M."/>
            <person name="Yoshida Y."/>
            <person name="Ohtoshi R."/>
            <person name="Malay A.D."/>
            <person name="Moran D.A.P."/>
            <person name="Tomita M."/>
            <person name="Numata K."/>
            <person name="Arakawa K."/>
        </authorList>
    </citation>
    <scope>NUCLEOTIDE SEQUENCE</scope>
</reference>
<proteinExistence type="predicted"/>
<dbReference type="Proteomes" id="UP000886998">
    <property type="component" value="Unassembled WGS sequence"/>
</dbReference>
<evidence type="ECO:0000313" key="1">
    <source>
        <dbReference type="EMBL" id="GFS42307.1"/>
    </source>
</evidence>
<evidence type="ECO:0000313" key="3">
    <source>
        <dbReference type="Proteomes" id="UP000886998"/>
    </source>
</evidence>
<comment type="caution">
    <text evidence="2">The sequence shown here is derived from an EMBL/GenBank/DDBJ whole genome shotgun (WGS) entry which is preliminary data.</text>
</comment>
<accession>A0A8X6YU78</accession>
<dbReference type="AlphaFoldDB" id="A0A8X6YU78"/>
<dbReference type="EMBL" id="BMAV01025540">
    <property type="protein sequence ID" value="GFS42307.1"/>
    <property type="molecule type" value="Genomic_DNA"/>
</dbReference>
<name>A0A8X6YU78_9ARAC</name>
<sequence length="98" mass="11238">MQNTAQFFAQFEILLAKTRITADKTKHRHVIVTTELEVLALISGIVVNLTPIVALKNVVKSSKKWPCSQLQCEAKGGKRPDEEILRFPNLLYYYRSYN</sequence>
<dbReference type="EMBL" id="BMAV01022372">
    <property type="protein sequence ID" value="GFY77205.1"/>
    <property type="molecule type" value="Genomic_DNA"/>
</dbReference>
<organism evidence="2 3">
    <name type="scientific">Trichonephila inaurata madagascariensis</name>
    <dbReference type="NCBI Taxonomy" id="2747483"/>
    <lineage>
        <taxon>Eukaryota</taxon>
        <taxon>Metazoa</taxon>
        <taxon>Ecdysozoa</taxon>
        <taxon>Arthropoda</taxon>
        <taxon>Chelicerata</taxon>
        <taxon>Arachnida</taxon>
        <taxon>Araneae</taxon>
        <taxon>Araneomorphae</taxon>
        <taxon>Entelegynae</taxon>
        <taxon>Araneoidea</taxon>
        <taxon>Nephilidae</taxon>
        <taxon>Trichonephila</taxon>
        <taxon>Trichonephila inaurata</taxon>
    </lineage>
</organism>
<keyword evidence="3" id="KW-1185">Reference proteome</keyword>
<gene>
    <name evidence="2" type="ORF">TNIN_375141</name>
    <name evidence="1" type="ORF">TNIN_465751</name>
</gene>